<feature type="region of interest" description="Disordered" evidence="1">
    <location>
        <begin position="1210"/>
        <end position="1235"/>
    </location>
</feature>
<feature type="compositionally biased region" description="Pro residues" evidence="1">
    <location>
        <begin position="657"/>
        <end position="666"/>
    </location>
</feature>
<feature type="region of interest" description="Disordered" evidence="1">
    <location>
        <begin position="1505"/>
        <end position="1525"/>
    </location>
</feature>
<feature type="region of interest" description="Disordered" evidence="1">
    <location>
        <begin position="2530"/>
        <end position="2578"/>
    </location>
</feature>
<comment type="caution">
    <text evidence="2">The sequence shown here is derived from an EMBL/GenBank/DDBJ whole genome shotgun (WGS) entry which is preliminary data.</text>
</comment>
<dbReference type="EMBL" id="JAPMOS010000001">
    <property type="protein sequence ID" value="KAJ4463168.1"/>
    <property type="molecule type" value="Genomic_DNA"/>
</dbReference>
<gene>
    <name evidence="2" type="ORF">PAPYR_453</name>
</gene>
<proteinExistence type="predicted"/>
<evidence type="ECO:0000313" key="2">
    <source>
        <dbReference type="EMBL" id="KAJ4463168.1"/>
    </source>
</evidence>
<protein>
    <recommendedName>
        <fullName evidence="4">Non-specific serine/threonine protein kinase</fullName>
    </recommendedName>
</protein>
<sequence>MGPYSAQKLRLPLDAIKQILLADLAGMDRVIALRAALEGAASLLRLSSAGSPQDARAFCLAVHPTVMGLYANKQLRDACVQFFRVEALLFRNLEDTDGGLPGAPGAAGPVVGDLWRLLWGDLAQGTIACPPQAPSVRLTTEQRYRLDGRTHGLLELACDLADAFNGLQEGPVARLGPAELRRLAEGPRHALRPRPPEAPGAGRAGRFGLPEAKRRRSGEEAGEGAPPWGSAQLVAHGASLRAETMPMAARHGLVAPLTTILSRFVPPRPAPPRPAPPTLGPAIRPAQGSMTMWGRGCVLRGGGGSLGATETPLAGWVLVALQALLEAAPAAAQLPPAQPALPSEAALAALWAPLSRYFVDRVRPSQTAPLPVAIGRLHPPAHLTWPPVTLPLLPPGQLPGWLSGGPHGGAGGRTSARPRGSTEVATVRSFGLRCCGALVWRRLAAPPLIAALGVAFGRPGGPLRRVVGDRDSALLLGAVLSACRLGAAGAAEAEAEAEGLLEGLAETPGPPALPPFRLAALLAASCGGPFTEAAPGSAPRLVGLSALPDGALLLRPPLPDLLRPPVCGPASAHPACCPEMAAFGRAHPMRLWGAFEGLPWAERGPGGALVPLPPSGEGPQPSAEIQLAALRASLDPLVLERPERPSAVALTSLQGPPQQPSPPGPPASQWELEGPRWHAVAAALRRLAEDALAGPRAQQQQQQQQQVGDGGADDGDAPPEAASSPAEGPPGGAGRLVELLDLVGSLAGCLEGRWCPPGAPRAAERGPEGAMGLLDQLAATAGQLWEGLLGELPRALGQVAGPLVRLLERAAPGPGFPVPAPCMAAFPHGAHVPEGRPSCATGLPGGWAPVAPAHAAWGEGGLEAGAQRAAFPQRVVQALRLEPLIEAARRPLIEAAGRMATAEGLRVLCGGAPEGAWPAGPVLVGPGSAATPIAVDGGGDECSSLDGDFGLDVDPEPPRAPSARPGSEGPAAHPPLAPQVKPLPSDLLPPPPGGPSAAPLSGDLLAACARLLGALARVGAPCHQPLDPDGPEAPPAGPCPVVGAMGALLCHPATAREVKTQIVQSLLPLFPGHTAQLLGTPGGEAAGILWAFVEPALAPLPSRSRPAERNFVKRLGAIPLPTILWPAIDLTGTLLMHAHLHALPEAAPSGDRANPQDRAFLQGAYARLLRAMTPAAQRYIVATGALQALLHSEPLEATWARLQDALLPLPRLRPPPGPGGEREPAGGSHPGAGPVDVEQTRTQVLVLARLAHGAVSLVAGAARVEATVLEALAAYWACAPVTLRLALGRALDALAHPLRVEAYVGAALPQLAHLWAAHELPLQEFPYPWLGCPLRPSWGPRLLGAPPPGGTARFLPTDRRPDGGRAVRQDLGAFLGAYQDEVVGPLLAQAPSAEARNRTVQALLRAMPPRPGSEPLTRKALLERHMGPLCARAYCEPGLHEGVFNVLLAEGLTAPHRDRLLMGAVGRVMFHILTLVDPFEESPGGPFSEAAIGATMRRVASSFALGGAPAKRSSPPGPRPRRTHRPRLYRVGEYVHRLTGAFMGCPTLHGRLRLVEALRLLYGALTEPNWFRAGLPMAPAMERILTRLLDTLHVLCARLIECPEQGDFVGAASPRALLGGQAAHLVAALLPLADPTRVPALLAQRTGRFLEFLVGDHPFLAAALRRDLPPLPEQPQAQALLAPLRRALAAPPAGGPGGPMGRAEEEVRTVLLPAAPAQGGPGEGQGDGADAPGEGECEQVGRDPVAEIIRNPHRLARLTAGTLEGPADGVDDADRNVPAAGEGAGDGSALPAGAGGLGLATASGGLQTLLDLLVAPAAPPPLQHQAALCVGALALAQPGLLSAGLVQQQQQQRRLQAPIERPPGGRPGEAEAEVGQWAALRVRVVGLLHGLLADECVEVAALAGAALVALLELPEGIQALAQCPRQMRAELSGYKPRTALVPAPPGQGPPAARPLPCLEALQALCDPLGRPFEGWLAALCGQLLPCCPEAALRVLGPLAARRAALGATVLPDMLLALILCPATAAAALEAFGTMFGRALAATPLARPLRGGALVDAARLMLIAWSCPLSCALALRCRLSAGGGDASPAAASLAGLFSAGPPGAAPAPAPTAGGEGVAWVDPPLVAALLGAADGLRRFDMACAMALPFPEGRWAPYHATAKSLPPQRYPGMGVLTTLQESAAGGPAAWDFLSVARAALSCGAPSTGLLFLEGWASLQWEKRRIRAARAGHPAAPADDDPDRTADGAPGLHADPTAQSHVLWPVAVGAAGGPVPRSTRGAAASAVRALISAGGGLADERAVATFGRLAEAALGALHGRDPDGLGGALVLAGPQPLRQAARQVALDELEGRWEQALAHYDVALEARSLALGTAAPGDGGGDGDGSGDGSGDGGGDGRRGGPGGSCEEGAESEPRLRWGLANALAKLGYHHLLGPLLAAPGPPPPWGPSMAAPVAAGPGSAALAEETDAARRREMRAYEAWRLAGWGAATPALPQAPSGPPADGTMVPGFHEGLLAALRGLRCREEAAFRRGLDAAQGDAAQKLRGPHRPRSPIPIHLPRHPRAPPAMGWGPGLTEGPLSPA</sequence>
<evidence type="ECO:0000313" key="3">
    <source>
        <dbReference type="Proteomes" id="UP001141327"/>
    </source>
</evidence>
<feature type="compositionally biased region" description="Gly residues" evidence="1">
    <location>
        <begin position="2373"/>
        <end position="2402"/>
    </location>
</feature>
<name>A0ABQ8UVQ7_9EUKA</name>
<feature type="region of interest" description="Disordered" evidence="1">
    <location>
        <begin position="692"/>
        <end position="735"/>
    </location>
</feature>
<feature type="region of interest" description="Disordered" evidence="1">
    <location>
        <begin position="186"/>
        <end position="230"/>
    </location>
</feature>
<accession>A0ABQ8UVQ7</accession>
<feature type="compositionally biased region" description="Low complexity" evidence="1">
    <location>
        <begin position="199"/>
        <end position="208"/>
    </location>
</feature>
<feature type="compositionally biased region" description="Low complexity" evidence="1">
    <location>
        <begin position="692"/>
        <end position="707"/>
    </location>
</feature>
<feature type="region of interest" description="Disordered" evidence="1">
    <location>
        <begin position="931"/>
        <end position="998"/>
    </location>
</feature>
<feature type="region of interest" description="Disordered" evidence="1">
    <location>
        <begin position="651"/>
        <end position="671"/>
    </location>
</feature>
<reference evidence="2" key="1">
    <citation type="journal article" date="2022" name="bioRxiv">
        <title>Genomics of Preaxostyla Flagellates Illuminates Evolutionary Transitions and the Path Towards Mitochondrial Loss.</title>
        <authorList>
            <person name="Novak L.V.F."/>
            <person name="Treitli S.C."/>
            <person name="Pyrih J."/>
            <person name="Halakuc P."/>
            <person name="Pipaliya S.V."/>
            <person name="Vacek V."/>
            <person name="Brzon O."/>
            <person name="Soukal P."/>
            <person name="Eme L."/>
            <person name="Dacks J.B."/>
            <person name="Karnkowska A."/>
            <person name="Elias M."/>
            <person name="Hampl V."/>
        </authorList>
    </citation>
    <scope>NUCLEOTIDE SEQUENCE</scope>
    <source>
        <strain evidence="2">RCP-MX</strain>
    </source>
</reference>
<dbReference type="Proteomes" id="UP001141327">
    <property type="component" value="Unassembled WGS sequence"/>
</dbReference>
<feature type="region of interest" description="Disordered" evidence="1">
    <location>
        <begin position="1714"/>
        <end position="1738"/>
    </location>
</feature>
<organism evidence="2 3">
    <name type="scientific">Paratrimastix pyriformis</name>
    <dbReference type="NCBI Taxonomy" id="342808"/>
    <lineage>
        <taxon>Eukaryota</taxon>
        <taxon>Metamonada</taxon>
        <taxon>Preaxostyla</taxon>
        <taxon>Paratrimastigidae</taxon>
        <taxon>Paratrimastix</taxon>
    </lineage>
</organism>
<evidence type="ECO:0000256" key="1">
    <source>
        <dbReference type="SAM" id="MobiDB-lite"/>
    </source>
</evidence>
<evidence type="ECO:0008006" key="4">
    <source>
        <dbReference type="Google" id="ProtNLM"/>
    </source>
</evidence>
<feature type="region of interest" description="Disordered" evidence="1">
    <location>
        <begin position="2370"/>
        <end position="2408"/>
    </location>
</feature>
<feature type="region of interest" description="Disordered" evidence="1">
    <location>
        <begin position="1760"/>
        <end position="1787"/>
    </location>
</feature>
<keyword evidence="3" id="KW-1185">Reference proteome</keyword>
<feature type="region of interest" description="Disordered" evidence="1">
    <location>
        <begin position="2226"/>
        <end position="2252"/>
    </location>
</feature>